<evidence type="ECO:0000313" key="1">
    <source>
        <dbReference type="EMBL" id="QJA60346.1"/>
    </source>
</evidence>
<name>A0A6M3KLL7_9ZZZZ</name>
<gene>
    <name evidence="2" type="ORF">MM415A00428_0013</name>
    <name evidence="1" type="ORF">MM415B01127_0023</name>
</gene>
<proteinExistence type="predicted"/>
<sequence length="76" mass="9300">MITEETRFRKFFGVEDIFRDDIMTFYKKRYAINIIKFDDWMIENHGYNCEIHGSLRNFITNTFGKEACDFIWELLT</sequence>
<dbReference type="AlphaFoldDB" id="A0A6M3KLL7"/>
<protein>
    <submittedName>
        <fullName evidence="2">Uncharacterized protein</fullName>
    </submittedName>
</protein>
<evidence type="ECO:0000313" key="2">
    <source>
        <dbReference type="EMBL" id="QJA82295.1"/>
    </source>
</evidence>
<organism evidence="2">
    <name type="scientific">viral metagenome</name>
    <dbReference type="NCBI Taxonomy" id="1070528"/>
    <lineage>
        <taxon>unclassified sequences</taxon>
        <taxon>metagenomes</taxon>
        <taxon>organismal metagenomes</taxon>
    </lineage>
</organism>
<dbReference type="EMBL" id="MT142484">
    <property type="protein sequence ID" value="QJA82295.1"/>
    <property type="molecule type" value="Genomic_DNA"/>
</dbReference>
<dbReference type="EMBL" id="MT141405">
    <property type="protein sequence ID" value="QJA60346.1"/>
    <property type="molecule type" value="Genomic_DNA"/>
</dbReference>
<reference evidence="2" key="1">
    <citation type="submission" date="2020-03" db="EMBL/GenBank/DDBJ databases">
        <title>The deep terrestrial virosphere.</title>
        <authorList>
            <person name="Holmfeldt K."/>
            <person name="Nilsson E."/>
            <person name="Simone D."/>
            <person name="Lopez-Fernandez M."/>
            <person name="Wu X."/>
            <person name="de Brujin I."/>
            <person name="Lundin D."/>
            <person name="Andersson A."/>
            <person name="Bertilsson S."/>
            <person name="Dopson M."/>
        </authorList>
    </citation>
    <scope>NUCLEOTIDE SEQUENCE</scope>
    <source>
        <strain evidence="2">MM415A00428</strain>
        <strain evidence="1">MM415B01127</strain>
    </source>
</reference>
<accession>A0A6M3KLL7</accession>